<dbReference type="Pfam" id="PF03184">
    <property type="entry name" value="DDE_1"/>
    <property type="match status" value="1"/>
</dbReference>
<name>A0A8S3Y375_PARAO</name>
<dbReference type="GO" id="GO:0003676">
    <property type="term" value="F:nucleic acid binding"/>
    <property type="evidence" value="ECO:0007669"/>
    <property type="project" value="InterPro"/>
</dbReference>
<proteinExistence type="predicted"/>
<keyword evidence="3" id="KW-1185">Reference proteome</keyword>
<comment type="caution">
    <text evidence="2">The sequence shown here is derived from an EMBL/GenBank/DDBJ whole genome shotgun (WGS) entry which is preliminary data.</text>
</comment>
<accession>A0A8S3Y375</accession>
<feature type="domain" description="DDE-1" evidence="1">
    <location>
        <begin position="1"/>
        <end position="114"/>
    </location>
</feature>
<protein>
    <submittedName>
        <fullName evidence="2">(apollo) hypothetical protein</fullName>
    </submittedName>
</protein>
<dbReference type="AlphaFoldDB" id="A0A8S3Y375"/>
<dbReference type="EMBL" id="CAJQZP010001507">
    <property type="protein sequence ID" value="CAG5051783.1"/>
    <property type="molecule type" value="Genomic_DNA"/>
</dbReference>
<evidence type="ECO:0000313" key="2">
    <source>
        <dbReference type="EMBL" id="CAG5051783.1"/>
    </source>
</evidence>
<reference evidence="2" key="1">
    <citation type="submission" date="2021-04" db="EMBL/GenBank/DDBJ databases">
        <authorList>
            <person name="Tunstrom K."/>
        </authorList>
    </citation>
    <scope>NUCLEOTIDE SEQUENCE</scope>
</reference>
<evidence type="ECO:0000259" key="1">
    <source>
        <dbReference type="Pfam" id="PF03184"/>
    </source>
</evidence>
<dbReference type="Proteomes" id="UP000691718">
    <property type="component" value="Unassembled WGS sequence"/>
</dbReference>
<evidence type="ECO:0000313" key="3">
    <source>
        <dbReference type="Proteomes" id="UP000691718"/>
    </source>
</evidence>
<dbReference type="OrthoDB" id="10035668at2759"/>
<dbReference type="InterPro" id="IPR004875">
    <property type="entry name" value="DDE_SF_endonuclease_dom"/>
</dbReference>
<organism evidence="2 3">
    <name type="scientific">Parnassius apollo</name>
    <name type="common">Apollo butterfly</name>
    <name type="synonym">Papilio apollo</name>
    <dbReference type="NCBI Taxonomy" id="110799"/>
    <lineage>
        <taxon>Eukaryota</taxon>
        <taxon>Metazoa</taxon>
        <taxon>Ecdysozoa</taxon>
        <taxon>Arthropoda</taxon>
        <taxon>Hexapoda</taxon>
        <taxon>Insecta</taxon>
        <taxon>Pterygota</taxon>
        <taxon>Neoptera</taxon>
        <taxon>Endopterygota</taxon>
        <taxon>Lepidoptera</taxon>
        <taxon>Glossata</taxon>
        <taxon>Ditrysia</taxon>
        <taxon>Papilionoidea</taxon>
        <taxon>Papilionidae</taxon>
        <taxon>Parnassiinae</taxon>
        <taxon>Parnassini</taxon>
        <taxon>Parnassius</taxon>
        <taxon>Parnassius</taxon>
    </lineage>
</organism>
<gene>
    <name evidence="2" type="ORF">PAPOLLO_LOCUS25186</name>
</gene>
<sequence length="225" mass="25805">METDIFFKYMEKVVIPGVGEERPVLIIYDGHSTHVDVKVVELAIKNNITILKLPPHTSHLLQPLDLAVFKGFKSQWDANLVEWQSENVGSKLQKNAFSELFAEIWSKVKPETIKTYNRLQQKIQVHNENETQNANRTLTSKNPDLLKTYCIAALNRQLLLSETLVLKRLNPVVSKQTGKEQREYCASSSTAVHDVRYLSDISKCDIKCDNCYHLWLDMLTTYPVA</sequence>